<evidence type="ECO:0000313" key="2">
    <source>
        <dbReference type="EMBL" id="MBX67181.1"/>
    </source>
</evidence>
<protein>
    <submittedName>
        <fullName evidence="2">Uncharacterized protein</fullName>
    </submittedName>
</protein>
<accession>A0A2P2QJP7</accession>
<keyword evidence="1" id="KW-1133">Transmembrane helix</keyword>
<evidence type="ECO:0000256" key="1">
    <source>
        <dbReference type="SAM" id="Phobius"/>
    </source>
</evidence>
<keyword evidence="1" id="KW-0812">Transmembrane</keyword>
<keyword evidence="1" id="KW-0472">Membrane</keyword>
<dbReference type="AlphaFoldDB" id="A0A2P2QJP7"/>
<proteinExistence type="predicted"/>
<feature type="transmembrane region" description="Helical" evidence="1">
    <location>
        <begin position="24"/>
        <end position="44"/>
    </location>
</feature>
<name>A0A2P2QJP7_RHIMU</name>
<organism evidence="2">
    <name type="scientific">Rhizophora mucronata</name>
    <name type="common">Asiatic mangrove</name>
    <dbReference type="NCBI Taxonomy" id="61149"/>
    <lineage>
        <taxon>Eukaryota</taxon>
        <taxon>Viridiplantae</taxon>
        <taxon>Streptophyta</taxon>
        <taxon>Embryophyta</taxon>
        <taxon>Tracheophyta</taxon>
        <taxon>Spermatophyta</taxon>
        <taxon>Magnoliopsida</taxon>
        <taxon>eudicotyledons</taxon>
        <taxon>Gunneridae</taxon>
        <taxon>Pentapetalae</taxon>
        <taxon>rosids</taxon>
        <taxon>fabids</taxon>
        <taxon>Malpighiales</taxon>
        <taxon>Rhizophoraceae</taxon>
        <taxon>Rhizophora</taxon>
    </lineage>
</organism>
<dbReference type="EMBL" id="GGEC01086697">
    <property type="protein sequence ID" value="MBX67181.1"/>
    <property type="molecule type" value="Transcribed_RNA"/>
</dbReference>
<reference evidence="2" key="1">
    <citation type="submission" date="2018-02" db="EMBL/GenBank/DDBJ databases">
        <title>Rhizophora mucronata_Transcriptome.</title>
        <authorList>
            <person name="Meera S.P."/>
            <person name="Sreeshan A."/>
            <person name="Augustine A."/>
        </authorList>
    </citation>
    <scope>NUCLEOTIDE SEQUENCE</scope>
    <source>
        <tissue evidence="2">Leaf</tissue>
    </source>
</reference>
<sequence>MEKSLSIILECLVHIFRHRKNASIFLYAIIYKMANIQIYFYLILDTVHLLTSHVDVLLSILTEA</sequence>